<evidence type="ECO:0000256" key="1">
    <source>
        <dbReference type="SAM" id="MobiDB-lite"/>
    </source>
</evidence>
<protein>
    <submittedName>
        <fullName evidence="2">Uncharacterized protein</fullName>
    </submittedName>
</protein>
<organism evidence="2 3">
    <name type="scientific">Zalerion maritima</name>
    <dbReference type="NCBI Taxonomy" id="339359"/>
    <lineage>
        <taxon>Eukaryota</taxon>
        <taxon>Fungi</taxon>
        <taxon>Dikarya</taxon>
        <taxon>Ascomycota</taxon>
        <taxon>Pezizomycotina</taxon>
        <taxon>Sordariomycetes</taxon>
        <taxon>Lulworthiomycetidae</taxon>
        <taxon>Lulworthiales</taxon>
        <taxon>Lulworthiaceae</taxon>
        <taxon>Zalerion</taxon>
    </lineage>
</organism>
<comment type="caution">
    <text evidence="2">The sequence shown here is derived from an EMBL/GenBank/DDBJ whole genome shotgun (WGS) entry which is preliminary data.</text>
</comment>
<accession>A0AAD5WQ83</accession>
<dbReference type="EMBL" id="JAKWBI020000339">
    <property type="protein sequence ID" value="KAJ2896328.1"/>
    <property type="molecule type" value="Genomic_DNA"/>
</dbReference>
<dbReference type="Proteomes" id="UP001201980">
    <property type="component" value="Unassembled WGS sequence"/>
</dbReference>
<proteinExistence type="predicted"/>
<evidence type="ECO:0000313" key="3">
    <source>
        <dbReference type="Proteomes" id="UP001201980"/>
    </source>
</evidence>
<keyword evidence="3" id="KW-1185">Reference proteome</keyword>
<gene>
    <name evidence="2" type="ORF">MKZ38_005627</name>
</gene>
<dbReference type="AlphaFoldDB" id="A0AAD5WQ83"/>
<feature type="compositionally biased region" description="Polar residues" evidence="1">
    <location>
        <begin position="27"/>
        <end position="37"/>
    </location>
</feature>
<reference evidence="2" key="1">
    <citation type="submission" date="2022-07" db="EMBL/GenBank/DDBJ databases">
        <title>Draft genome sequence of Zalerion maritima ATCC 34329, a (micro)plastics degrading marine fungus.</title>
        <authorList>
            <person name="Paco A."/>
            <person name="Goncalves M.F.M."/>
            <person name="Rocha-Santos T.A.P."/>
            <person name="Alves A."/>
        </authorList>
    </citation>
    <scope>NUCLEOTIDE SEQUENCE</scope>
    <source>
        <strain evidence="2">ATCC 34329</strain>
    </source>
</reference>
<name>A0AAD5WQ83_9PEZI</name>
<feature type="compositionally biased region" description="Pro residues" evidence="1">
    <location>
        <begin position="9"/>
        <end position="25"/>
    </location>
</feature>
<feature type="region of interest" description="Disordered" evidence="1">
    <location>
        <begin position="1"/>
        <end position="73"/>
    </location>
</feature>
<sequence>MPMSTLSSSPPPQPQLQPPTIPPEPTVGNNPTSQTVPRNRGQLETKKASPLGENGQRNATAVARRTNPDIPVNYSQQTREIVARSTSATESQEIPSVVSTGTQTLELLSEATSATFQGKLPGNLTLIEMCVILPVLSNEMLC</sequence>
<evidence type="ECO:0000313" key="2">
    <source>
        <dbReference type="EMBL" id="KAJ2896328.1"/>
    </source>
</evidence>